<name>A0ABY0VBK4_9ACTO</name>
<evidence type="ECO:0000313" key="3">
    <source>
        <dbReference type="Proteomes" id="UP000198976"/>
    </source>
</evidence>
<dbReference type="Pfam" id="PF10722">
    <property type="entry name" value="YbjN"/>
    <property type="match status" value="1"/>
</dbReference>
<dbReference type="Proteomes" id="UP000198976">
    <property type="component" value="Chromosome I"/>
</dbReference>
<sequence>MSDAPAILPVDLDRIERALRDVGTHPRPSASNPTQLQVRLGSDLFFVSLSEGDDPWLTVSAARLITRLFSRQAGTLIERANQWNAQRVTPTAFVQTDAQDRSFVFTRLRVSTAHGLSDAQLRTNVNVGLKGGRQALDFIDGVSQPPATTAPTSQRAESDDVS</sequence>
<protein>
    <submittedName>
        <fullName evidence="2">Sensory transduction regulator</fullName>
    </submittedName>
</protein>
<evidence type="ECO:0000313" key="2">
    <source>
        <dbReference type="EMBL" id="SDU06284.1"/>
    </source>
</evidence>
<organism evidence="2 3">
    <name type="scientific">Schaalia radingae</name>
    <dbReference type="NCBI Taxonomy" id="131110"/>
    <lineage>
        <taxon>Bacteria</taxon>
        <taxon>Bacillati</taxon>
        <taxon>Actinomycetota</taxon>
        <taxon>Actinomycetes</taxon>
        <taxon>Actinomycetales</taxon>
        <taxon>Actinomycetaceae</taxon>
        <taxon>Schaalia</taxon>
    </lineage>
</organism>
<proteinExistence type="predicted"/>
<feature type="compositionally biased region" description="Polar residues" evidence="1">
    <location>
        <begin position="145"/>
        <end position="155"/>
    </location>
</feature>
<feature type="region of interest" description="Disordered" evidence="1">
    <location>
        <begin position="140"/>
        <end position="162"/>
    </location>
</feature>
<reference evidence="2 3" key="1">
    <citation type="submission" date="2016-10" db="EMBL/GenBank/DDBJ databases">
        <authorList>
            <person name="Varghese N."/>
            <person name="Submissions S."/>
        </authorList>
    </citation>
    <scope>NUCLEOTIDE SEQUENCE [LARGE SCALE GENOMIC DNA]</scope>
    <source>
        <strain evidence="2 3">DSM 9169</strain>
    </source>
</reference>
<dbReference type="EMBL" id="LT629792">
    <property type="protein sequence ID" value="SDU06284.1"/>
    <property type="molecule type" value="Genomic_DNA"/>
</dbReference>
<evidence type="ECO:0000256" key="1">
    <source>
        <dbReference type="SAM" id="MobiDB-lite"/>
    </source>
</evidence>
<dbReference type="RefSeq" id="WP_058237450.1">
    <property type="nucleotide sequence ID" value="NZ_LT629792.1"/>
</dbReference>
<dbReference type="InterPro" id="IPR019660">
    <property type="entry name" value="Put_sensory_transdc_reg_YbjN"/>
</dbReference>
<gene>
    <name evidence="2" type="ORF">SAMN04489714_1937</name>
</gene>
<keyword evidence="3" id="KW-1185">Reference proteome</keyword>
<accession>A0ABY0VBK4</accession>